<dbReference type="AlphaFoldDB" id="A0A6B3LRZ6"/>
<name>A0A6B3LRZ6_9BACT</name>
<comment type="caution">
    <text evidence="1">The sequence shown here is derived from an EMBL/GenBank/DDBJ whole genome shotgun (WGS) entry which is preliminary data.</text>
</comment>
<dbReference type="Proteomes" id="UP000474777">
    <property type="component" value="Unassembled WGS sequence"/>
</dbReference>
<proteinExistence type="predicted"/>
<reference evidence="1 2" key="1">
    <citation type="submission" date="2020-02" db="EMBL/GenBank/DDBJ databases">
        <authorList>
            <person name="Kim M.K."/>
        </authorList>
    </citation>
    <scope>NUCLEOTIDE SEQUENCE [LARGE SCALE GENOMIC DNA]</scope>
    <source>
        <strain evidence="1 2">BT327</strain>
    </source>
</reference>
<evidence type="ECO:0000313" key="2">
    <source>
        <dbReference type="Proteomes" id="UP000474777"/>
    </source>
</evidence>
<keyword evidence="2" id="KW-1185">Reference proteome</keyword>
<protein>
    <recommendedName>
        <fullName evidence="3">YbbR-like domain-containing protein</fullName>
    </recommendedName>
</protein>
<evidence type="ECO:0008006" key="3">
    <source>
        <dbReference type="Google" id="ProtNLM"/>
    </source>
</evidence>
<organism evidence="1 2">
    <name type="scientific">Pontibacter burrus</name>
    <dbReference type="NCBI Taxonomy" id="2704466"/>
    <lineage>
        <taxon>Bacteria</taxon>
        <taxon>Pseudomonadati</taxon>
        <taxon>Bacteroidota</taxon>
        <taxon>Cytophagia</taxon>
        <taxon>Cytophagales</taxon>
        <taxon>Hymenobacteraceae</taxon>
        <taxon>Pontibacter</taxon>
    </lineage>
</organism>
<gene>
    <name evidence="1" type="ORF">GXP69_01070</name>
</gene>
<accession>A0A6B3LRZ6</accession>
<sequence length="326" mass="37076">MPFEGVRNIVIWFLKPFRPQTKQYWRVVLLCFVAASTFWLLNALNKSYSTQTTYPVKFVYNDQQLVPIKPLPEEVQVNVTAKGWKLLRKALRLEVQPAEIFIRNQPRNNYLLGSALRPALVNAMDGLQLNFVVTDTLHFNFDAKSKRTVALQHDPQQRIAAEGYEIVGPVTFNPDSITFTGPSTIINSFPNPYLLRVPNTGLTAATKLEVPVMFASPELVSVSKNEVVATINIKGLVREERQLVPEMVNVPEGRSYTVRPQVILVRYQLFEDSVALLNRELFKAVVNFANYNRQDSTVTAELVQKPVGVRRITLEPQRLKVIPQQD</sequence>
<evidence type="ECO:0000313" key="1">
    <source>
        <dbReference type="EMBL" id="NEM96271.1"/>
    </source>
</evidence>
<dbReference type="EMBL" id="JAAGWD010000001">
    <property type="protein sequence ID" value="NEM96271.1"/>
    <property type="molecule type" value="Genomic_DNA"/>
</dbReference>
<dbReference type="Gene3D" id="2.170.120.40">
    <property type="entry name" value="YbbR-like domain"/>
    <property type="match status" value="1"/>
</dbReference>